<dbReference type="EMBL" id="KM881426">
    <property type="protein sequence ID" value="AIX12905.1"/>
    <property type="molecule type" value="Genomic_DNA"/>
</dbReference>
<organism evidence="3 4">
    <name type="scientific">Mycobacterium phage ZygoTaiga</name>
    <dbReference type="NCBI Taxonomy" id="1566994"/>
    <lineage>
        <taxon>Viruses</taxon>
        <taxon>Duplodnaviria</taxon>
        <taxon>Heunggongvirae</taxon>
        <taxon>Uroviricota</taxon>
        <taxon>Caudoviricetes</taxon>
        <taxon>Ceeclamvirinae</taxon>
        <taxon>Bixzunavirus</taxon>
        <taxon>Bixzunavirus Bxz1</taxon>
    </lineage>
</organism>
<dbReference type="Proteomes" id="UP000223157">
    <property type="component" value="Genome"/>
</dbReference>
<evidence type="ECO:0000256" key="1">
    <source>
        <dbReference type="SAM" id="MobiDB-lite"/>
    </source>
</evidence>
<name>A0A0A0YSC9_9CAUD</name>
<evidence type="ECO:0000259" key="2">
    <source>
        <dbReference type="Pfam" id="PF24623"/>
    </source>
</evidence>
<accession>A0A0A0YSC9</accession>
<dbReference type="Pfam" id="PF24623">
    <property type="entry name" value="Phage_zn_bind_8"/>
    <property type="match status" value="1"/>
</dbReference>
<feature type="region of interest" description="Disordered" evidence="1">
    <location>
        <begin position="55"/>
        <end position="86"/>
    </location>
</feature>
<reference evidence="3 4" key="1">
    <citation type="submission" date="2014-10" db="EMBL/GenBank/DDBJ databases">
        <authorList>
            <person name="Aguirre C.A."/>
            <person name="Archer J.A."/>
            <person name="Bates T."/>
            <person name="Ion J.M."/>
            <person name="Krejcarek O.E."/>
            <person name="Mitchell C.L."/>
            <person name="Montgomery E.A."/>
            <person name="Soder N.A."/>
            <person name="Verduzco J.A."/>
            <person name="Scherer A.E."/>
            <person name="Westholm D.E."/>
            <person name="Serrano M.G."/>
            <person name="Buck G."/>
            <person name="Lee V."/>
            <person name="Wang Y."/>
            <person name="Carvalho R."/>
            <person name="Voegtly L."/>
            <person name="Shi R."/>
            <person name="Duckworth R."/>
            <person name="Johnson A."/>
            <person name="Loviza R."/>
            <person name="Walstead R."/>
            <person name="Shah Z."/>
            <person name="Kiflezghi M."/>
            <person name="Wade K."/>
            <person name="Anders K.R."/>
            <person name="Braun M.A."/>
            <person name="Delesalle V.A."/>
            <person name="Hughes L.E."/>
            <person name="Ware V.C."/>
            <person name="Bradley K.W."/>
            <person name="Barker L.P."/>
            <person name="Asai D.J."/>
            <person name="Bowman C.A."/>
            <person name="Russell D.A."/>
            <person name="Pope W.H."/>
            <person name="Jacobs-Sera D."/>
            <person name="Hendrix R.W."/>
            <person name="Hatfull G.F."/>
        </authorList>
    </citation>
    <scope>NUCLEOTIDE SEQUENCE [LARGE SCALE GENOMIC DNA]</scope>
</reference>
<sequence length="147" mass="16673">MADRWKGEWLVEVDEEGRVMLPNLYPGALRPTHYRISKPHYSQNHGELILVPMKVATAEDLRPEPPAPPESSEEPRTEPVDLGDRAFNPNYTLMEVQALRYPCPYCRVKAGEDCVARPSGRKLVDYEGTRNVHARRMDLAAEGSDTQ</sequence>
<evidence type="ECO:0000313" key="3">
    <source>
        <dbReference type="EMBL" id="AIX12905.1"/>
    </source>
</evidence>
<feature type="compositionally biased region" description="Basic and acidic residues" evidence="1">
    <location>
        <begin position="73"/>
        <end position="84"/>
    </location>
</feature>
<gene>
    <name evidence="3" type="ORF">PBI_ZYGOTAIGA_257</name>
</gene>
<feature type="domain" description="DNA-binding phage zinc finger" evidence="2">
    <location>
        <begin position="96"/>
        <end position="141"/>
    </location>
</feature>
<protein>
    <recommendedName>
        <fullName evidence="2">DNA-binding phage zinc finger domain-containing protein</fullName>
    </recommendedName>
</protein>
<dbReference type="InterPro" id="IPR056911">
    <property type="entry name" value="Phage_Znf_bind_put"/>
</dbReference>
<proteinExistence type="predicted"/>
<evidence type="ECO:0000313" key="4">
    <source>
        <dbReference type="Proteomes" id="UP000223157"/>
    </source>
</evidence>